<dbReference type="InterPro" id="IPR001680">
    <property type="entry name" value="WD40_rpt"/>
</dbReference>
<dbReference type="PROSITE" id="PS00678">
    <property type="entry name" value="WD_REPEATS_1"/>
    <property type="match status" value="2"/>
</dbReference>
<evidence type="ECO:0000256" key="1">
    <source>
        <dbReference type="ARBA" id="ARBA00022574"/>
    </source>
</evidence>
<dbReference type="InterPro" id="IPR045245">
    <property type="entry name" value="Pfs2-like"/>
</dbReference>
<dbReference type="PRINTS" id="PR00320">
    <property type="entry name" value="GPROTEINBRPT"/>
</dbReference>
<proteinExistence type="predicted"/>
<dbReference type="SMART" id="SM00320">
    <property type="entry name" value="WD40"/>
    <property type="match status" value="7"/>
</dbReference>
<dbReference type="CDD" id="cd00200">
    <property type="entry name" value="WD40"/>
    <property type="match status" value="1"/>
</dbReference>
<keyword evidence="1 3" id="KW-0853">WD repeat</keyword>
<dbReference type="SUPFAM" id="SSF50978">
    <property type="entry name" value="WD40 repeat-like"/>
    <property type="match status" value="1"/>
</dbReference>
<dbReference type="InterPro" id="IPR015943">
    <property type="entry name" value="WD40/YVTN_repeat-like_dom_sf"/>
</dbReference>
<comment type="caution">
    <text evidence="4">The sequence shown here is derived from an EMBL/GenBank/DDBJ whole genome shotgun (WGS) entry which is preliminary data.</text>
</comment>
<accession>A0ABQ5K1S1</accession>
<dbReference type="InterPro" id="IPR036322">
    <property type="entry name" value="WD40_repeat_dom_sf"/>
</dbReference>
<gene>
    <name evidence="4" type="ORF">ADUPG1_012581</name>
</gene>
<evidence type="ECO:0000313" key="5">
    <source>
        <dbReference type="Proteomes" id="UP001057375"/>
    </source>
</evidence>
<dbReference type="Gene3D" id="2.130.10.10">
    <property type="entry name" value="YVTN repeat-like/Quinoprotein amine dehydrogenase"/>
    <property type="match status" value="2"/>
</dbReference>
<organism evidence="4 5">
    <name type="scientific">Aduncisulcus paluster</name>
    <dbReference type="NCBI Taxonomy" id="2918883"/>
    <lineage>
        <taxon>Eukaryota</taxon>
        <taxon>Metamonada</taxon>
        <taxon>Carpediemonas-like organisms</taxon>
        <taxon>Aduncisulcus</taxon>
    </lineage>
</organism>
<dbReference type="PROSITE" id="PS50082">
    <property type="entry name" value="WD_REPEATS_2"/>
    <property type="match status" value="3"/>
</dbReference>
<feature type="repeat" description="WD" evidence="3">
    <location>
        <begin position="219"/>
        <end position="260"/>
    </location>
</feature>
<keyword evidence="2" id="KW-0677">Repeat</keyword>
<evidence type="ECO:0000256" key="2">
    <source>
        <dbReference type="ARBA" id="ARBA00022737"/>
    </source>
</evidence>
<feature type="repeat" description="WD" evidence="3">
    <location>
        <begin position="364"/>
        <end position="402"/>
    </location>
</feature>
<dbReference type="InterPro" id="IPR019775">
    <property type="entry name" value="WD40_repeat_CS"/>
</dbReference>
<dbReference type="InterPro" id="IPR020472">
    <property type="entry name" value="WD40_PAC1"/>
</dbReference>
<reference evidence="4" key="1">
    <citation type="submission" date="2022-03" db="EMBL/GenBank/DDBJ databases">
        <title>Draft genome sequence of Aduncisulcus paluster, a free-living microaerophilic Fornicata.</title>
        <authorList>
            <person name="Yuyama I."/>
            <person name="Kume K."/>
            <person name="Tamura T."/>
            <person name="Inagaki Y."/>
            <person name="Hashimoto T."/>
        </authorList>
    </citation>
    <scope>NUCLEOTIDE SEQUENCE</scope>
    <source>
        <strain evidence="4">NY0171</strain>
    </source>
</reference>
<dbReference type="PANTHER" id="PTHR22836">
    <property type="entry name" value="WD40 REPEAT PROTEIN"/>
    <property type="match status" value="1"/>
</dbReference>
<feature type="repeat" description="WD" evidence="3">
    <location>
        <begin position="261"/>
        <end position="302"/>
    </location>
</feature>
<sequence length="402" mass="45931">MKPRDGPQLDGKKTQEHVDRDYFGYRCAMIRGHRSLPHTRYCPFGNPLIPSATHPLAKYYEKYRNPHMFTRSSPMDGVLLRLAHASRTKPPDIWQAIRWAPRGMNLVAGTFGGELYLWKDSTFNFDMKSLPSYADCERSPPIYHIEWTHDKRYLLSADDAGRIVLNNELYKEVWLLKNAHQGAIRSFSISPTDECVAYGGAGGHVRLLNLKTGKKEGSMPGHRDEVRKIFWHHSSSLVVSGSKDESMKLWDTRIQRCIANLLAHKGSVEVAAFVPVGNKIVSAGVDMKVKLWDIRTLKVIKTLEVPETSYDYLNRSRYRQFSESNHITCISFHPFCQNVCACGTHSGDILYYDLFSGTELGRVRRAHRLAIWDVDYHPAGYVLATASKDKDLRFWSSKYGLM</sequence>
<keyword evidence="5" id="KW-1185">Reference proteome</keyword>
<dbReference type="PROSITE" id="PS50294">
    <property type="entry name" value="WD_REPEATS_REGION"/>
    <property type="match status" value="3"/>
</dbReference>
<dbReference type="EMBL" id="BQXS01012491">
    <property type="protein sequence ID" value="GKT23913.1"/>
    <property type="molecule type" value="Genomic_DNA"/>
</dbReference>
<protein>
    <submittedName>
        <fullName evidence="4">WD-repeat protein</fullName>
    </submittedName>
</protein>
<dbReference type="Pfam" id="PF00400">
    <property type="entry name" value="WD40"/>
    <property type="match status" value="3"/>
</dbReference>
<dbReference type="Proteomes" id="UP001057375">
    <property type="component" value="Unassembled WGS sequence"/>
</dbReference>
<evidence type="ECO:0000313" key="4">
    <source>
        <dbReference type="EMBL" id="GKT23913.1"/>
    </source>
</evidence>
<dbReference type="PANTHER" id="PTHR22836:SF0">
    <property type="entry name" value="PRE-MRNA 3' END PROCESSING PROTEIN WDR33"/>
    <property type="match status" value="1"/>
</dbReference>
<name>A0ABQ5K1S1_9EUKA</name>
<evidence type="ECO:0000256" key="3">
    <source>
        <dbReference type="PROSITE-ProRule" id="PRU00221"/>
    </source>
</evidence>